<evidence type="ECO:0000313" key="3">
    <source>
        <dbReference type="EMBL" id="QJA75121.1"/>
    </source>
</evidence>
<evidence type="ECO:0000256" key="2">
    <source>
        <dbReference type="SAM" id="MobiDB-lite"/>
    </source>
</evidence>
<feature type="compositionally biased region" description="Basic and acidic residues" evidence="2">
    <location>
        <begin position="129"/>
        <end position="143"/>
    </location>
</feature>
<sequence length="143" mass="15836">MRNVSDVIEENKALLKEMEEIKETKPDSAKIVELVKTVAALQEEKKQQSESYSKTVRDGYDKIAVLNGEIKKLEKELKAKDMDITALITEIKRLGAIVDRKPESAMKAPEAPKVIPSSPTMKSQVDAIINKDKGKGGEKVDKG</sequence>
<dbReference type="EMBL" id="MT142142">
    <property type="protein sequence ID" value="QJA75121.1"/>
    <property type="molecule type" value="Genomic_DNA"/>
</dbReference>
<feature type="coiled-coil region" evidence="1">
    <location>
        <begin position="4"/>
        <end position="90"/>
    </location>
</feature>
<evidence type="ECO:0000313" key="4">
    <source>
        <dbReference type="EMBL" id="QJA88978.1"/>
    </source>
</evidence>
<dbReference type="EMBL" id="MT142815">
    <property type="protein sequence ID" value="QJA88978.1"/>
    <property type="molecule type" value="Genomic_DNA"/>
</dbReference>
<keyword evidence="1" id="KW-0175">Coiled coil</keyword>
<reference evidence="3" key="1">
    <citation type="submission" date="2020-03" db="EMBL/GenBank/DDBJ databases">
        <title>The deep terrestrial virosphere.</title>
        <authorList>
            <person name="Holmfeldt K."/>
            <person name="Nilsson E."/>
            <person name="Simone D."/>
            <person name="Lopez-Fernandez M."/>
            <person name="Wu X."/>
            <person name="de Brujin I."/>
            <person name="Lundin D."/>
            <person name="Andersson A."/>
            <person name="Bertilsson S."/>
            <person name="Dopson M."/>
        </authorList>
    </citation>
    <scope>NUCLEOTIDE SEQUENCE</scope>
    <source>
        <strain evidence="3">MM415A01866</strain>
        <strain evidence="4">MM415B02635</strain>
    </source>
</reference>
<gene>
    <name evidence="3" type="ORF">MM415A01866_0007</name>
    <name evidence="4" type="ORF">MM415B02635_0017</name>
</gene>
<name>A0A6M3K0H3_9ZZZZ</name>
<proteinExistence type="predicted"/>
<organism evidence="3">
    <name type="scientific">viral metagenome</name>
    <dbReference type="NCBI Taxonomy" id="1070528"/>
    <lineage>
        <taxon>unclassified sequences</taxon>
        <taxon>metagenomes</taxon>
        <taxon>organismal metagenomes</taxon>
    </lineage>
</organism>
<accession>A0A6M3K0H3</accession>
<evidence type="ECO:0000256" key="1">
    <source>
        <dbReference type="SAM" id="Coils"/>
    </source>
</evidence>
<feature type="region of interest" description="Disordered" evidence="2">
    <location>
        <begin position="103"/>
        <end position="143"/>
    </location>
</feature>
<dbReference type="AlphaFoldDB" id="A0A6M3K0H3"/>
<protein>
    <submittedName>
        <fullName evidence="3">Uncharacterized protein</fullName>
    </submittedName>
</protein>